<sequence length="98" mass="11277">MRVGASYLYQSKEEARVYNTGFYWLSKSDLSPKYQSDPFLFSVLLYKLNADLTPTQFARLCNDIQIGATLLLVFYFAFSSLGSRVCLSSFSFCFQRSF</sequence>
<reference evidence="3" key="1">
    <citation type="submission" date="2018-05" db="EMBL/GenBank/DDBJ databases">
        <title>Leptospira yasudae sp. nov. and Leptospira stimsonii sp. nov., two pathogenic species of the genus Leptospira isolated from environmental sources.</title>
        <authorList>
            <person name="Casanovas-Massana A."/>
            <person name="Hamond C."/>
            <person name="Santos L.A."/>
            <person name="Hacker K.P."/>
            <person name="Balassiano I."/>
            <person name="Medeiros M.A."/>
            <person name="Reis M.G."/>
            <person name="Ko A.I."/>
            <person name="Wunder E.A."/>
        </authorList>
    </citation>
    <scope>NUCLEOTIDE SEQUENCE [LARGE SCALE GENOMIC DNA]</scope>
    <source>
        <strain evidence="3">Yale</strain>
    </source>
</reference>
<dbReference type="Proteomes" id="UP000265798">
    <property type="component" value="Unassembled WGS sequence"/>
</dbReference>
<comment type="caution">
    <text evidence="2">The sequence shown here is derived from an EMBL/GenBank/DDBJ whole genome shotgun (WGS) entry which is preliminary data.</text>
</comment>
<proteinExistence type="predicted"/>
<dbReference type="EMBL" id="QHCT01000001">
    <property type="protein sequence ID" value="RHX93006.1"/>
    <property type="molecule type" value="Genomic_DNA"/>
</dbReference>
<keyword evidence="1" id="KW-0472">Membrane</keyword>
<evidence type="ECO:0000313" key="2">
    <source>
        <dbReference type="EMBL" id="RHX93006.1"/>
    </source>
</evidence>
<gene>
    <name evidence="2" type="ORF">DLM75_07595</name>
</gene>
<evidence type="ECO:0000256" key="1">
    <source>
        <dbReference type="SAM" id="Phobius"/>
    </source>
</evidence>
<organism evidence="2 3">
    <name type="scientific">Leptospira stimsonii</name>
    <dbReference type="NCBI Taxonomy" id="2202203"/>
    <lineage>
        <taxon>Bacteria</taxon>
        <taxon>Pseudomonadati</taxon>
        <taxon>Spirochaetota</taxon>
        <taxon>Spirochaetia</taxon>
        <taxon>Leptospirales</taxon>
        <taxon>Leptospiraceae</taxon>
        <taxon>Leptospira</taxon>
    </lineage>
</organism>
<keyword evidence="1" id="KW-1133">Transmembrane helix</keyword>
<feature type="transmembrane region" description="Helical" evidence="1">
    <location>
        <begin position="64"/>
        <end position="87"/>
    </location>
</feature>
<name>A0A396ZH51_9LEPT</name>
<dbReference type="AlphaFoldDB" id="A0A396ZH51"/>
<keyword evidence="1" id="KW-0812">Transmembrane</keyword>
<evidence type="ECO:0000313" key="3">
    <source>
        <dbReference type="Proteomes" id="UP000265798"/>
    </source>
</evidence>
<protein>
    <submittedName>
        <fullName evidence="2">Uncharacterized protein</fullName>
    </submittedName>
</protein>
<accession>A0A396ZH51</accession>